<evidence type="ECO:0000256" key="1">
    <source>
        <dbReference type="SAM" id="MobiDB-lite"/>
    </source>
</evidence>
<accession>A0A166SPP2</accession>
<protein>
    <submittedName>
        <fullName evidence="2">Uncharacterized protein</fullName>
    </submittedName>
</protein>
<proteinExistence type="predicted"/>
<evidence type="ECO:0000313" key="2">
    <source>
        <dbReference type="EMBL" id="KZP29695.1"/>
    </source>
</evidence>
<name>A0A166SPP2_9AGAM</name>
<dbReference type="STRING" id="436010.A0A166SPP2"/>
<reference evidence="2 3" key="1">
    <citation type="journal article" date="2016" name="Mol. Biol. Evol.">
        <title>Comparative Genomics of Early-Diverging Mushroom-Forming Fungi Provides Insights into the Origins of Lignocellulose Decay Capabilities.</title>
        <authorList>
            <person name="Nagy L.G."/>
            <person name="Riley R."/>
            <person name="Tritt A."/>
            <person name="Adam C."/>
            <person name="Daum C."/>
            <person name="Floudas D."/>
            <person name="Sun H."/>
            <person name="Yadav J.S."/>
            <person name="Pangilinan J."/>
            <person name="Larsson K.H."/>
            <person name="Matsuura K."/>
            <person name="Barry K."/>
            <person name="Labutti K."/>
            <person name="Kuo R."/>
            <person name="Ohm R.A."/>
            <person name="Bhattacharya S.S."/>
            <person name="Shirouzu T."/>
            <person name="Yoshinaga Y."/>
            <person name="Martin F.M."/>
            <person name="Grigoriev I.V."/>
            <person name="Hibbett D.S."/>
        </authorList>
    </citation>
    <scope>NUCLEOTIDE SEQUENCE [LARGE SCALE GENOMIC DNA]</scope>
    <source>
        <strain evidence="2 3">CBS 109695</strain>
    </source>
</reference>
<gene>
    <name evidence="2" type="ORF">FIBSPDRAFT_1038729</name>
</gene>
<dbReference type="OrthoDB" id="514777at2759"/>
<sequence>MVPPRHRPSDNSEARGGAAADSMSEADAKKCLDQDLKEFFAVRDLDEVEHYVQMLMPEHRFRLVDQKAFLSQQQHTPIPGWPGHYMISTRLVHATSAQPAPMIHPRRTHSTKAAYAPAISYTFTPGPQDETVMPMSPQNPQMLSQPGTPTPALLHQPLHSNNGSISSIASPPSAMPASQSTAASSKLARRNV</sequence>
<feature type="compositionally biased region" description="Low complexity" evidence="1">
    <location>
        <begin position="164"/>
        <end position="185"/>
    </location>
</feature>
<feature type="region of interest" description="Disordered" evidence="1">
    <location>
        <begin position="136"/>
        <end position="192"/>
    </location>
</feature>
<evidence type="ECO:0000313" key="3">
    <source>
        <dbReference type="Proteomes" id="UP000076532"/>
    </source>
</evidence>
<organism evidence="2 3">
    <name type="scientific">Athelia psychrophila</name>
    <dbReference type="NCBI Taxonomy" id="1759441"/>
    <lineage>
        <taxon>Eukaryota</taxon>
        <taxon>Fungi</taxon>
        <taxon>Dikarya</taxon>
        <taxon>Basidiomycota</taxon>
        <taxon>Agaricomycotina</taxon>
        <taxon>Agaricomycetes</taxon>
        <taxon>Agaricomycetidae</taxon>
        <taxon>Atheliales</taxon>
        <taxon>Atheliaceae</taxon>
        <taxon>Athelia</taxon>
    </lineage>
</organism>
<dbReference type="Proteomes" id="UP000076532">
    <property type="component" value="Unassembled WGS sequence"/>
</dbReference>
<feature type="region of interest" description="Disordered" evidence="1">
    <location>
        <begin position="1"/>
        <end position="27"/>
    </location>
</feature>
<dbReference type="AlphaFoldDB" id="A0A166SPP2"/>
<feature type="compositionally biased region" description="Polar residues" evidence="1">
    <location>
        <begin position="136"/>
        <end position="147"/>
    </location>
</feature>
<keyword evidence="3" id="KW-1185">Reference proteome</keyword>
<dbReference type="EMBL" id="KV417497">
    <property type="protein sequence ID" value="KZP29695.1"/>
    <property type="molecule type" value="Genomic_DNA"/>
</dbReference>